<dbReference type="Proteomes" id="UP000179807">
    <property type="component" value="Unassembled WGS sequence"/>
</dbReference>
<sequence>MLTNEDNRKIFQLLDDSIQNYINHTSQRSISTIACISPISRKAQIIAQAKSLTSAFQMHDIKMIYDILKEICIAAQNFENFPIDDLFSINFPSLILSFFKFPYNEYIFSISLQCISAFSDFPRFANICDEALANYLLSLIENPGIPTIDSNQYIPFKFPFLLPSLISNDICVNAICSIGKIIKHNDNFRDFILSKNILPILSKFFIHKTDTINLHENTNCSLLLIANLFYLPINHNNSCDVTPYLEILLQFLQSSDRSFLIYSFYGLCQFCKQGNEYVNLSLRYLDSSMNLFFNPNYSTDVLNEALLFSLVLLNYQEGAHFVFSSFSWKKFNNVWEIIDKILLSKIATGIISNDIGQALSAYNQGTMNLFNALLLNGTFEEKLCSIHTILTAAQEPSLCQILLNESFLAVFCQISETEEICSDVESIFFIKTLLNNKNNHEFIHQVERSVNIMVLRQILEKYANDEKYNSQLLQILHDFDLLFDVT</sequence>
<accession>A0A1J4JNX1</accession>
<name>A0A1J4JNX1_9EUKA</name>
<evidence type="ECO:0008006" key="3">
    <source>
        <dbReference type="Google" id="ProtNLM"/>
    </source>
</evidence>
<dbReference type="RefSeq" id="XP_068353562.1">
    <property type="nucleotide sequence ID" value="XM_068508776.1"/>
</dbReference>
<gene>
    <name evidence="1" type="ORF">TRFO_32932</name>
</gene>
<dbReference type="InterPro" id="IPR016024">
    <property type="entry name" value="ARM-type_fold"/>
</dbReference>
<keyword evidence="2" id="KW-1185">Reference proteome</keyword>
<dbReference type="VEuPathDB" id="TrichDB:TRFO_32932"/>
<dbReference type="EMBL" id="MLAK01000956">
    <property type="protein sequence ID" value="OHT00426.1"/>
    <property type="molecule type" value="Genomic_DNA"/>
</dbReference>
<evidence type="ECO:0000313" key="1">
    <source>
        <dbReference type="EMBL" id="OHT00426.1"/>
    </source>
</evidence>
<dbReference type="SUPFAM" id="SSF48371">
    <property type="entry name" value="ARM repeat"/>
    <property type="match status" value="1"/>
</dbReference>
<dbReference type="InterPro" id="IPR011989">
    <property type="entry name" value="ARM-like"/>
</dbReference>
<comment type="caution">
    <text evidence="1">The sequence shown here is derived from an EMBL/GenBank/DDBJ whole genome shotgun (WGS) entry which is preliminary data.</text>
</comment>
<organism evidence="1 2">
    <name type="scientific">Tritrichomonas foetus</name>
    <dbReference type="NCBI Taxonomy" id="1144522"/>
    <lineage>
        <taxon>Eukaryota</taxon>
        <taxon>Metamonada</taxon>
        <taxon>Parabasalia</taxon>
        <taxon>Tritrichomonadida</taxon>
        <taxon>Tritrichomonadidae</taxon>
        <taxon>Tritrichomonas</taxon>
    </lineage>
</organism>
<dbReference type="Gene3D" id="1.25.10.10">
    <property type="entry name" value="Leucine-rich Repeat Variant"/>
    <property type="match status" value="1"/>
</dbReference>
<proteinExistence type="predicted"/>
<dbReference type="AlphaFoldDB" id="A0A1J4JNX1"/>
<protein>
    <recommendedName>
        <fullName evidence="3">Armadillo repeat-containing domain-containing protein</fullName>
    </recommendedName>
</protein>
<evidence type="ECO:0000313" key="2">
    <source>
        <dbReference type="Proteomes" id="UP000179807"/>
    </source>
</evidence>
<dbReference type="GeneID" id="94843480"/>
<reference evidence="1" key="1">
    <citation type="submission" date="2016-10" db="EMBL/GenBank/DDBJ databases">
        <authorList>
            <person name="Benchimol M."/>
            <person name="Almeida L.G."/>
            <person name="Vasconcelos A.T."/>
            <person name="Perreira-Neves A."/>
            <person name="Rosa I.A."/>
            <person name="Tasca T."/>
            <person name="Bogo M.R."/>
            <person name="de Souza W."/>
        </authorList>
    </citation>
    <scope>NUCLEOTIDE SEQUENCE [LARGE SCALE GENOMIC DNA]</scope>
    <source>
        <strain evidence="1">K</strain>
    </source>
</reference>